<dbReference type="EMBL" id="JALBUS010000019">
    <property type="protein sequence ID" value="MDX8418178.1"/>
    <property type="molecule type" value="Genomic_DNA"/>
</dbReference>
<dbReference type="InterPro" id="IPR006597">
    <property type="entry name" value="Sel1-like"/>
</dbReference>
<dbReference type="Proteomes" id="UP001285244">
    <property type="component" value="Unassembled WGS sequence"/>
</dbReference>
<dbReference type="InterPro" id="IPR011990">
    <property type="entry name" value="TPR-like_helical_dom_sf"/>
</dbReference>
<evidence type="ECO:0000313" key="2">
    <source>
        <dbReference type="Proteomes" id="UP001285244"/>
    </source>
</evidence>
<dbReference type="SMART" id="SM00671">
    <property type="entry name" value="SEL1"/>
    <property type="match status" value="4"/>
</dbReference>
<comment type="caution">
    <text evidence="1">The sequence shown here is derived from an EMBL/GenBank/DDBJ whole genome shotgun (WGS) entry which is preliminary data.</text>
</comment>
<evidence type="ECO:0000313" key="1">
    <source>
        <dbReference type="EMBL" id="MDX8418178.1"/>
    </source>
</evidence>
<accession>A0ABU4WPI1</accession>
<name>A0ABU4WPI1_9FIRM</name>
<dbReference type="SUPFAM" id="SSF81901">
    <property type="entry name" value="HCP-like"/>
    <property type="match status" value="1"/>
</dbReference>
<gene>
    <name evidence="1" type="ORF">MOZ64_10070</name>
</gene>
<dbReference type="PANTHER" id="PTHR43628">
    <property type="entry name" value="ACTIVATOR OF C KINASE PROTEIN 1-RELATED"/>
    <property type="match status" value="1"/>
</dbReference>
<organism evidence="1 2">
    <name type="scientific">Absicoccus intestinalis</name>
    <dbReference type="NCBI Taxonomy" id="2926319"/>
    <lineage>
        <taxon>Bacteria</taxon>
        <taxon>Bacillati</taxon>
        <taxon>Bacillota</taxon>
        <taxon>Erysipelotrichia</taxon>
        <taxon>Erysipelotrichales</taxon>
        <taxon>Erysipelotrichaceae</taxon>
        <taxon>Absicoccus</taxon>
    </lineage>
</organism>
<proteinExistence type="predicted"/>
<dbReference type="Gene3D" id="1.25.40.10">
    <property type="entry name" value="Tetratricopeptide repeat domain"/>
    <property type="match status" value="1"/>
</dbReference>
<dbReference type="InterPro" id="IPR052945">
    <property type="entry name" value="Mitotic_Regulator"/>
</dbReference>
<keyword evidence="2" id="KW-1185">Reference proteome</keyword>
<reference evidence="1 2" key="1">
    <citation type="submission" date="2022-03" db="EMBL/GenBank/DDBJ databases">
        <title>Novel taxa within the pig intestine.</title>
        <authorList>
            <person name="Wylensek D."/>
            <person name="Bishof K."/>
            <person name="Afrizal A."/>
            <person name="Clavel T."/>
        </authorList>
    </citation>
    <scope>NUCLEOTIDE SEQUENCE [LARGE SCALE GENOMIC DNA]</scope>
    <source>
        <strain evidence="1 2">Cla-KB-P134</strain>
    </source>
</reference>
<dbReference type="PANTHER" id="PTHR43628:SF1">
    <property type="entry name" value="CHITIN SYNTHASE REGULATORY FACTOR 2-RELATED"/>
    <property type="match status" value="1"/>
</dbReference>
<sequence>MKEEFTIDRVKRLKKDKDYYNLFRYCQYHAKGSNLDAIYELGNCYRHGWGCDQSELHAHLIYTELTRLGYVPAMSAMAWDYYEGKGVNQSYRRAFRFFKEACQYNDLDAMFNIALMYFNGTGIEKDATLAVRYFEKAAVLGHVRSQFNLGICYHKGWGVSQDLVKSHYWLSQAANQGYHKAGEYLGQLPSYYVLEDLERVSEQLESIEQEIDGPVNVDKILRKIRRTLDQIEEETQNEHE</sequence>
<protein>
    <submittedName>
        <fullName evidence="1">Sel1 repeat family protein</fullName>
    </submittedName>
</protein>
<dbReference type="RefSeq" id="WP_320326428.1">
    <property type="nucleotide sequence ID" value="NZ_JALBUS010000019.1"/>
</dbReference>
<dbReference type="Pfam" id="PF08238">
    <property type="entry name" value="Sel1"/>
    <property type="match status" value="4"/>
</dbReference>